<evidence type="ECO:0000313" key="3">
    <source>
        <dbReference type="Proteomes" id="UP001501742"/>
    </source>
</evidence>
<feature type="domain" description="VOC" evidence="1">
    <location>
        <begin position="2"/>
        <end position="113"/>
    </location>
</feature>
<name>A0ABN1ZC10_9MICO</name>
<proteinExistence type="predicted"/>
<dbReference type="Pfam" id="PF00903">
    <property type="entry name" value="Glyoxalase"/>
    <property type="match status" value="1"/>
</dbReference>
<gene>
    <name evidence="2" type="ORF">GCM10009627_12390</name>
</gene>
<comment type="caution">
    <text evidence="2">The sequence shown here is derived from an EMBL/GenBank/DDBJ whole genome shotgun (WGS) entry which is preliminary data.</text>
</comment>
<dbReference type="EMBL" id="BAAAJX010000005">
    <property type="protein sequence ID" value="GAA1492893.1"/>
    <property type="molecule type" value="Genomic_DNA"/>
</dbReference>
<reference evidence="2 3" key="1">
    <citation type="journal article" date="2019" name="Int. J. Syst. Evol. Microbiol.">
        <title>The Global Catalogue of Microorganisms (GCM) 10K type strain sequencing project: providing services to taxonomists for standard genome sequencing and annotation.</title>
        <authorList>
            <consortium name="The Broad Institute Genomics Platform"/>
            <consortium name="The Broad Institute Genome Sequencing Center for Infectious Disease"/>
            <person name="Wu L."/>
            <person name="Ma J."/>
        </authorList>
    </citation>
    <scope>NUCLEOTIDE SEQUENCE [LARGE SCALE GENOMIC DNA]</scope>
    <source>
        <strain evidence="2 3">JCM 12140</strain>
    </source>
</reference>
<protein>
    <submittedName>
        <fullName evidence="2">VOC family protein</fullName>
    </submittedName>
</protein>
<dbReference type="Gene3D" id="3.10.180.10">
    <property type="entry name" value="2,3-Dihydroxybiphenyl 1,2-Dioxygenase, domain 1"/>
    <property type="match status" value="1"/>
</dbReference>
<organism evidence="2 3">
    <name type="scientific">Curtobacterium herbarum</name>
    <dbReference type="NCBI Taxonomy" id="150122"/>
    <lineage>
        <taxon>Bacteria</taxon>
        <taxon>Bacillati</taxon>
        <taxon>Actinomycetota</taxon>
        <taxon>Actinomycetes</taxon>
        <taxon>Micrococcales</taxon>
        <taxon>Microbacteriaceae</taxon>
        <taxon>Curtobacterium</taxon>
    </lineage>
</organism>
<keyword evidence="3" id="KW-1185">Reference proteome</keyword>
<evidence type="ECO:0000313" key="2">
    <source>
        <dbReference type="EMBL" id="GAA1492893.1"/>
    </source>
</evidence>
<evidence type="ECO:0000259" key="1">
    <source>
        <dbReference type="PROSITE" id="PS51819"/>
    </source>
</evidence>
<dbReference type="SUPFAM" id="SSF54593">
    <property type="entry name" value="Glyoxalase/Bleomycin resistance protein/Dihydroxybiphenyl dioxygenase"/>
    <property type="match status" value="1"/>
</dbReference>
<dbReference type="PROSITE" id="PS51819">
    <property type="entry name" value="VOC"/>
    <property type="match status" value="1"/>
</dbReference>
<dbReference type="RefSeq" id="WP_204606710.1">
    <property type="nucleotide sequence ID" value="NZ_BAAAJX010000005.1"/>
</dbReference>
<dbReference type="InterPro" id="IPR029068">
    <property type="entry name" value="Glyas_Bleomycin-R_OHBP_Dase"/>
</dbReference>
<sequence>MDITSVTVGLPVTDLEASCLWYGAVFERVEPDLEPTEGVAEYEVGGIWIQLVEDPDADDNPVAVRFGVDDVAAQHARIAALGIDVGPIECVDGAVDWFDARDPDGNVLSLYSLADESGRGTGGRDSDAGRSA</sequence>
<dbReference type="Proteomes" id="UP001501742">
    <property type="component" value="Unassembled WGS sequence"/>
</dbReference>
<accession>A0ABN1ZC10</accession>
<dbReference type="InterPro" id="IPR004360">
    <property type="entry name" value="Glyas_Fos-R_dOase_dom"/>
</dbReference>
<dbReference type="InterPro" id="IPR037523">
    <property type="entry name" value="VOC_core"/>
</dbReference>